<dbReference type="PANTHER" id="PTHR21292">
    <property type="entry name" value="EXOCYST COMPLEX COMPONENT SEC6-RELATED"/>
    <property type="match status" value="1"/>
</dbReference>
<dbReference type="EMBL" id="LXWW01000097">
    <property type="protein sequence ID" value="OAO16131.1"/>
    <property type="molecule type" value="Genomic_DNA"/>
</dbReference>
<dbReference type="Gene3D" id="1.10.357.70">
    <property type="entry name" value="Exocyst complex component Sec6, C-terminal domain"/>
    <property type="match status" value="1"/>
</dbReference>
<dbReference type="Gene3D" id="1.10.357.50">
    <property type="match status" value="1"/>
</dbReference>
<dbReference type="Pfam" id="PF06046">
    <property type="entry name" value="Sec6"/>
    <property type="match status" value="1"/>
</dbReference>
<evidence type="ECO:0000256" key="3">
    <source>
        <dbReference type="ARBA" id="ARBA00022483"/>
    </source>
</evidence>
<dbReference type="InterPro" id="IPR010326">
    <property type="entry name" value="EXOC3/Sec6"/>
</dbReference>
<dbReference type="Proteomes" id="UP000078348">
    <property type="component" value="Unassembled WGS sequence"/>
</dbReference>
<dbReference type="GO" id="GO:0006887">
    <property type="term" value="P:exocytosis"/>
    <property type="evidence" value="ECO:0007669"/>
    <property type="project" value="UniProtKB-KW"/>
</dbReference>
<evidence type="ECO:0000313" key="5">
    <source>
        <dbReference type="Proteomes" id="UP000078348"/>
    </source>
</evidence>
<dbReference type="InterPro" id="IPR042532">
    <property type="entry name" value="EXOC3/Sec6_C"/>
</dbReference>
<name>A0A196SIJ5_BLAHN</name>
<dbReference type="AlphaFoldDB" id="A0A196SIJ5"/>
<proteinExistence type="inferred from homology"/>
<dbReference type="STRING" id="478820.A0A196SIJ5"/>
<evidence type="ECO:0000256" key="2">
    <source>
        <dbReference type="ARBA" id="ARBA00022448"/>
    </source>
</evidence>
<keyword evidence="5" id="KW-1185">Reference proteome</keyword>
<sequence>MKAYNDSTKEITTLLDSTTQLDSMDVIMSKVNQKLASLQTQLGAVMQTQLDELSESLNTIRCIKESTTSIKTRFDEVRRNCSESLRSLGTNKEIDKLYVARRNVMSVVNQIKFMEELPDRISVMTKRIKEDYTCLKVIYDEWIGYYAWMWKVKEQIERISIQSTREQAEEIYSSSFAAITALGSVIDEKLWEHIYRCMELAHLDPAALVRALTIIEKNQHRKNRAAEMQRHGEKVAAWVLNDREWVEECKDHLLTAIHRRCEHAYNQAATMKDKLRIGMQLLADLENVRVELVPCFPPHYNILQFFITQYAVIANNNMQPYYDDPTLEPGEILVLVEWLDSFLEEVRGWGCEPVAVFVEAKERLMQKFESSCTSRMEIWFKRILERRDVPMESEEGHLVTAVPEDLFSLIKTQAELAAEHLKDKALCGAIRICTAPLHVYTEFYTALIQDESGDVSDRELSAIINNSNQLRELVEGLPDLVGSELNEEALVELNTLLSDTTKQLVDLNTLAAHALSDMIIGDVDSSHILDELCFNEDWLMQEEAEGVLIMTSTFQDYFNDLKVWIQSKFFFGMVVIDCLHNSVKRYFKSFEHSKTAFDEPITFGCRVKTDYDSLMSFFTSDAVANAMKFTDRRYRSGEHIAEILSPIRNLEIFFKQPPEAIVVNGEITGEGYSLLLSLVGGKLMENGIRVLMMARSDIDPVDKTIIINKFSMF</sequence>
<keyword evidence="2" id="KW-0813">Transport</keyword>
<dbReference type="GO" id="GO:0000149">
    <property type="term" value="F:SNARE binding"/>
    <property type="evidence" value="ECO:0007669"/>
    <property type="project" value="TreeGrafter"/>
</dbReference>
<comment type="caution">
    <text evidence="4">The sequence shown here is derived from an EMBL/GenBank/DDBJ whole genome shotgun (WGS) entry which is preliminary data.</text>
</comment>
<dbReference type="GO" id="GO:0000145">
    <property type="term" value="C:exocyst"/>
    <property type="evidence" value="ECO:0007669"/>
    <property type="project" value="InterPro"/>
</dbReference>
<organism evidence="4 5">
    <name type="scientific">Blastocystis sp. subtype 1 (strain ATCC 50177 / NandII)</name>
    <dbReference type="NCBI Taxonomy" id="478820"/>
    <lineage>
        <taxon>Eukaryota</taxon>
        <taxon>Sar</taxon>
        <taxon>Stramenopiles</taxon>
        <taxon>Bigyra</taxon>
        <taxon>Opalozoa</taxon>
        <taxon>Opalinata</taxon>
        <taxon>Blastocystidae</taxon>
        <taxon>Blastocystis</taxon>
    </lineage>
</organism>
<dbReference type="OrthoDB" id="190098at2759"/>
<comment type="similarity">
    <text evidence="1">Belongs to the SEC6 family.</text>
</comment>
<accession>A0A196SIJ5</accession>
<gene>
    <name evidence="4" type="ORF">AV274_2157</name>
</gene>
<dbReference type="PANTHER" id="PTHR21292:SF1">
    <property type="entry name" value="EXOCYST COMPLEX COMPONENT 3"/>
    <property type="match status" value="1"/>
</dbReference>
<keyword evidence="3" id="KW-0268">Exocytosis</keyword>
<dbReference type="GO" id="GO:0051601">
    <property type="term" value="P:exocyst localization"/>
    <property type="evidence" value="ECO:0007669"/>
    <property type="project" value="TreeGrafter"/>
</dbReference>
<evidence type="ECO:0000313" key="4">
    <source>
        <dbReference type="EMBL" id="OAO16131.1"/>
    </source>
</evidence>
<evidence type="ECO:0000256" key="1">
    <source>
        <dbReference type="ARBA" id="ARBA00009447"/>
    </source>
</evidence>
<reference evidence="4 5" key="1">
    <citation type="submission" date="2016-05" db="EMBL/GenBank/DDBJ databases">
        <title>Nuclear genome of Blastocystis sp. subtype 1 NandII.</title>
        <authorList>
            <person name="Gentekaki E."/>
            <person name="Curtis B."/>
            <person name="Stairs C."/>
            <person name="Eme L."/>
            <person name="Herman E."/>
            <person name="Klimes V."/>
            <person name="Arias M.C."/>
            <person name="Elias M."/>
            <person name="Hilliou F."/>
            <person name="Klute M."/>
            <person name="Malik S.-B."/>
            <person name="Pightling A."/>
            <person name="Rachubinski R."/>
            <person name="Salas D."/>
            <person name="Schlacht A."/>
            <person name="Suga H."/>
            <person name="Archibald J."/>
            <person name="Ball S.G."/>
            <person name="Clark G."/>
            <person name="Dacks J."/>
            <person name="Van Der Giezen M."/>
            <person name="Tsaousis A."/>
            <person name="Roger A."/>
        </authorList>
    </citation>
    <scope>NUCLEOTIDE SEQUENCE [LARGE SCALE GENOMIC DNA]</scope>
    <source>
        <strain evidence="5">ATCC 50177 / NandII</strain>
    </source>
</reference>
<protein>
    <submittedName>
        <fullName evidence="4">Sec6</fullName>
    </submittedName>
</protein>